<feature type="transmembrane region" description="Helical" evidence="1">
    <location>
        <begin position="309"/>
        <end position="326"/>
    </location>
</feature>
<feature type="transmembrane region" description="Helical" evidence="1">
    <location>
        <begin position="277"/>
        <end position="297"/>
    </location>
</feature>
<dbReference type="RefSeq" id="WP_256421381.1">
    <property type="nucleotide sequence ID" value="NZ_JANHDI010000007.1"/>
</dbReference>
<accession>A0ABD6CIV9</accession>
<feature type="transmembrane region" description="Helical" evidence="1">
    <location>
        <begin position="209"/>
        <end position="234"/>
    </location>
</feature>
<keyword evidence="1" id="KW-0812">Transmembrane</keyword>
<evidence type="ECO:0000313" key="2">
    <source>
        <dbReference type="EMBL" id="MFD1597807.1"/>
    </source>
</evidence>
<evidence type="ECO:0008006" key="4">
    <source>
        <dbReference type="Google" id="ProtNLM"/>
    </source>
</evidence>
<proteinExistence type="predicted"/>
<dbReference type="Proteomes" id="UP001597085">
    <property type="component" value="Unassembled WGS sequence"/>
</dbReference>
<gene>
    <name evidence="2" type="ORF">ACFSBX_02375</name>
</gene>
<protein>
    <recommendedName>
        <fullName evidence="4">Glycosyltransferase RgtA/B/C/D-like domain-containing protein</fullName>
    </recommendedName>
</protein>
<evidence type="ECO:0000313" key="3">
    <source>
        <dbReference type="Proteomes" id="UP001597085"/>
    </source>
</evidence>
<name>A0ABD6CIV9_9EURY</name>
<comment type="caution">
    <text evidence="2">The sequence shown here is derived from an EMBL/GenBank/DDBJ whole genome shotgun (WGS) entry which is preliminary data.</text>
</comment>
<feature type="transmembrane region" description="Helical" evidence="1">
    <location>
        <begin position="332"/>
        <end position="352"/>
    </location>
</feature>
<sequence length="359" mass="38977">MPSSEPSTLLLQRRGYLTPYRQIAFGVGLLVLTVAQASVRYFRLLTGDTMLHPDARLVWQPLARAVRNGAALYVDPAVDNKPPLFEFFNILVAATDAYAFTFLLCVALANGLSAVLLYHLFVRNGMRRTGILAATGFVLVVPLVNGHAVNVRSFAVCAFLFALSVRRAELAGTASAVAILFSQYLVIGVPVVCWWALHGRTEDVSLRRWMIRFAVPAVGVVAAAYGTVLVIWGWPSFVGSLYWSLGVAEQYFTAYGPSLWVGQRAWRVYTFDLVGRLWPLLLLALAGAVAIVTKRATLPDGGGMRHGRLLSLVGGAAGLFGALLFVRPYETYWLYSLPWVAGLAAVGIRTVGSGLGMPI</sequence>
<keyword evidence="3" id="KW-1185">Reference proteome</keyword>
<feature type="transmembrane region" description="Helical" evidence="1">
    <location>
        <begin position="130"/>
        <end position="163"/>
    </location>
</feature>
<keyword evidence="1" id="KW-0472">Membrane</keyword>
<feature type="transmembrane region" description="Helical" evidence="1">
    <location>
        <begin position="23"/>
        <end position="42"/>
    </location>
</feature>
<feature type="transmembrane region" description="Helical" evidence="1">
    <location>
        <begin position="97"/>
        <end position="118"/>
    </location>
</feature>
<dbReference type="EMBL" id="JBHUDK010000002">
    <property type="protein sequence ID" value="MFD1597807.1"/>
    <property type="molecule type" value="Genomic_DNA"/>
</dbReference>
<reference evidence="2 3" key="1">
    <citation type="journal article" date="2019" name="Int. J. Syst. Evol. Microbiol.">
        <title>The Global Catalogue of Microorganisms (GCM) 10K type strain sequencing project: providing services to taxonomists for standard genome sequencing and annotation.</title>
        <authorList>
            <consortium name="The Broad Institute Genomics Platform"/>
            <consortium name="The Broad Institute Genome Sequencing Center for Infectious Disease"/>
            <person name="Wu L."/>
            <person name="Ma J."/>
        </authorList>
    </citation>
    <scope>NUCLEOTIDE SEQUENCE [LARGE SCALE GENOMIC DNA]</scope>
    <source>
        <strain evidence="2 3">CGMCC 1.12121</strain>
    </source>
</reference>
<evidence type="ECO:0000256" key="1">
    <source>
        <dbReference type="SAM" id="Phobius"/>
    </source>
</evidence>
<organism evidence="2 3">
    <name type="scientific">Halobellus rarus</name>
    <dbReference type="NCBI Taxonomy" id="1126237"/>
    <lineage>
        <taxon>Archaea</taxon>
        <taxon>Methanobacteriati</taxon>
        <taxon>Methanobacteriota</taxon>
        <taxon>Stenosarchaea group</taxon>
        <taxon>Halobacteria</taxon>
        <taxon>Halobacteriales</taxon>
        <taxon>Haloferacaceae</taxon>
        <taxon>Halobellus</taxon>
    </lineage>
</organism>
<keyword evidence="1" id="KW-1133">Transmembrane helix</keyword>
<dbReference type="AlphaFoldDB" id="A0ABD6CIV9"/>
<feature type="transmembrane region" description="Helical" evidence="1">
    <location>
        <begin position="175"/>
        <end position="197"/>
    </location>
</feature>